<dbReference type="Proteomes" id="UP000305939">
    <property type="component" value="Unassembled WGS sequence"/>
</dbReference>
<dbReference type="PRINTS" id="PR01490">
    <property type="entry name" value="RTXTOXIND"/>
</dbReference>
<dbReference type="AlphaFoldDB" id="A0A4S3LZP4"/>
<gene>
    <name evidence="6" type="ORF">E7Z59_08095</name>
</gene>
<evidence type="ECO:0000313" key="6">
    <source>
        <dbReference type="EMBL" id="THD67610.1"/>
    </source>
</evidence>
<evidence type="ECO:0000256" key="1">
    <source>
        <dbReference type="ARBA" id="ARBA00004167"/>
    </source>
</evidence>
<evidence type="ECO:0000256" key="2">
    <source>
        <dbReference type="ARBA" id="ARBA00022692"/>
    </source>
</evidence>
<proteinExistence type="predicted"/>
<dbReference type="RefSeq" id="WP_136335815.1">
    <property type="nucleotide sequence ID" value="NZ_SSMC01000002.1"/>
</dbReference>
<reference evidence="6 7" key="1">
    <citation type="submission" date="2019-04" db="EMBL/GenBank/DDBJ databases">
        <title>Draft genome sequence of Robertkochia marina CC-AMO-30D.</title>
        <authorList>
            <person name="Hameed A."/>
            <person name="Lin S.-Y."/>
            <person name="Shahina M."/>
            <person name="Lai W.-A."/>
            <person name="Young C.-C."/>
        </authorList>
    </citation>
    <scope>NUCLEOTIDE SEQUENCE [LARGE SCALE GENOMIC DNA]</scope>
    <source>
        <strain evidence="6 7">CC-AMO-30D</strain>
    </source>
</reference>
<dbReference type="EMBL" id="SSMC01000002">
    <property type="protein sequence ID" value="THD67610.1"/>
    <property type="molecule type" value="Genomic_DNA"/>
</dbReference>
<organism evidence="6 7">
    <name type="scientific">Robertkochia marina</name>
    <dbReference type="NCBI Taxonomy" id="1227945"/>
    <lineage>
        <taxon>Bacteria</taxon>
        <taxon>Pseudomonadati</taxon>
        <taxon>Bacteroidota</taxon>
        <taxon>Flavobacteriia</taxon>
        <taxon>Flavobacteriales</taxon>
        <taxon>Flavobacteriaceae</taxon>
        <taxon>Robertkochia</taxon>
    </lineage>
</organism>
<keyword evidence="7" id="KW-1185">Reference proteome</keyword>
<dbReference type="PANTHER" id="PTHR30386">
    <property type="entry name" value="MEMBRANE FUSION SUBUNIT OF EMRAB-TOLC MULTIDRUG EFFLUX PUMP"/>
    <property type="match status" value="1"/>
</dbReference>
<dbReference type="GO" id="GO:0016020">
    <property type="term" value="C:membrane"/>
    <property type="evidence" value="ECO:0007669"/>
    <property type="project" value="UniProtKB-SubCell"/>
</dbReference>
<keyword evidence="2 5" id="KW-0812">Transmembrane</keyword>
<evidence type="ECO:0000313" key="7">
    <source>
        <dbReference type="Proteomes" id="UP000305939"/>
    </source>
</evidence>
<keyword evidence="3 5" id="KW-1133">Transmembrane helix</keyword>
<comment type="caution">
    <text evidence="6">The sequence shown here is derived from an EMBL/GenBank/DDBJ whole genome shotgun (WGS) entry which is preliminary data.</text>
</comment>
<evidence type="ECO:0000256" key="4">
    <source>
        <dbReference type="ARBA" id="ARBA00023136"/>
    </source>
</evidence>
<dbReference type="PANTHER" id="PTHR30386:SF26">
    <property type="entry name" value="TRANSPORT PROTEIN COMB"/>
    <property type="match status" value="1"/>
</dbReference>
<name>A0A4S3LZP4_9FLAO</name>
<feature type="transmembrane region" description="Helical" evidence="5">
    <location>
        <begin position="24"/>
        <end position="47"/>
    </location>
</feature>
<protein>
    <submittedName>
        <fullName evidence="6">HlyD family efflux transporter periplasmic adaptor subunit</fullName>
    </submittedName>
</protein>
<accession>A0A4S3LZP4</accession>
<evidence type="ECO:0000256" key="5">
    <source>
        <dbReference type="SAM" id="Phobius"/>
    </source>
</evidence>
<keyword evidence="4 5" id="KW-0472">Membrane</keyword>
<comment type="subcellular location">
    <subcellularLocation>
        <location evidence="1">Membrane</location>
        <topology evidence="1">Single-pass membrane protein</topology>
    </subcellularLocation>
</comment>
<evidence type="ECO:0000256" key="3">
    <source>
        <dbReference type="ARBA" id="ARBA00022989"/>
    </source>
</evidence>
<sequence length="429" mass="49600">MKNKNNLKLRSEEVREILTKPPSWIIRSGMSLVFLFFTIIFTLSFIIKYPDLIKSNVVISTSTPIEQVLAKQSGPLDKIYVKNGEQISPNQKLGIIRNTANTDHVLKLKRIIYKIDINSSNNFDAIDSLTKLSLGEIEDEFISFKKSISDFKLFKDLNPFANQLQSQQTSLEEIKKQLSYQERLKSLQKREYNLEKINLQRHKTLLDKGVISKMDYERRELEFIQMERKINQISITISQMKEAISNANHKLIDIQINRRESQDRISKNLIHSIEILKNKIKDWEYKYLLKSTIGGTVSFQEYWAKNQNVKSGDIIFSILPKNNKELVGKLTVPSNNSGKLLPNQKVIIKLNNYPYQQYGILVGKVLNIAISPNKDGNYLVYINLPQGNVTSHGINIGYDQEMLGLAEIITEDLSVAERIFYRMKSLFQY</sequence>
<dbReference type="InterPro" id="IPR050739">
    <property type="entry name" value="MFP"/>
</dbReference>